<dbReference type="EMBL" id="JASNQZ010000010">
    <property type="protein sequence ID" value="KAL0952212.1"/>
    <property type="molecule type" value="Genomic_DNA"/>
</dbReference>
<keyword evidence="2" id="KW-1185">Reference proteome</keyword>
<protein>
    <submittedName>
        <fullName evidence="1">Uncharacterized protein</fullName>
    </submittedName>
</protein>
<name>A0ABR3J9G4_9AGAR</name>
<dbReference type="Proteomes" id="UP001556367">
    <property type="component" value="Unassembled WGS sequence"/>
</dbReference>
<reference evidence="2" key="1">
    <citation type="submission" date="2024-06" db="EMBL/GenBank/DDBJ databases">
        <title>Multi-omics analyses provide insights into the biosynthesis of the anticancer antibiotic pleurotin in Hohenbuehelia grisea.</title>
        <authorList>
            <person name="Weaver J.A."/>
            <person name="Alberti F."/>
        </authorList>
    </citation>
    <scope>NUCLEOTIDE SEQUENCE [LARGE SCALE GENOMIC DNA]</scope>
    <source>
        <strain evidence="2">T-177</strain>
    </source>
</reference>
<organism evidence="1 2">
    <name type="scientific">Hohenbuehelia grisea</name>
    <dbReference type="NCBI Taxonomy" id="104357"/>
    <lineage>
        <taxon>Eukaryota</taxon>
        <taxon>Fungi</taxon>
        <taxon>Dikarya</taxon>
        <taxon>Basidiomycota</taxon>
        <taxon>Agaricomycotina</taxon>
        <taxon>Agaricomycetes</taxon>
        <taxon>Agaricomycetidae</taxon>
        <taxon>Agaricales</taxon>
        <taxon>Pleurotineae</taxon>
        <taxon>Pleurotaceae</taxon>
        <taxon>Hohenbuehelia</taxon>
    </lineage>
</organism>
<sequence>MSRIGRQLARLTPFMRQASHSFSSPPSQRITQRFHHTPPLAVCVVPAHTLVKNTPRKVILCRPFSRLHSNATPKKPAVSTLHPVDPGSAYSASMAASSALDGYPLSLSYFWDRSHWRHWKQHLRSITNCSTSSIMASWRMCSCHFFTSYF</sequence>
<evidence type="ECO:0000313" key="2">
    <source>
        <dbReference type="Proteomes" id="UP001556367"/>
    </source>
</evidence>
<gene>
    <name evidence="1" type="ORF">HGRIS_006502</name>
</gene>
<accession>A0ABR3J9G4</accession>
<evidence type="ECO:0000313" key="1">
    <source>
        <dbReference type="EMBL" id="KAL0952212.1"/>
    </source>
</evidence>
<proteinExistence type="predicted"/>
<comment type="caution">
    <text evidence="1">The sequence shown here is derived from an EMBL/GenBank/DDBJ whole genome shotgun (WGS) entry which is preliminary data.</text>
</comment>